<dbReference type="SUPFAM" id="SSF53187">
    <property type="entry name" value="Zn-dependent exopeptidases"/>
    <property type="match status" value="1"/>
</dbReference>
<dbReference type="Proteomes" id="UP000250918">
    <property type="component" value="Unassembled WGS sequence"/>
</dbReference>
<evidence type="ECO:0000313" key="4">
    <source>
        <dbReference type="Proteomes" id="UP000250918"/>
    </source>
</evidence>
<protein>
    <recommendedName>
        <fullName evidence="2">MurNAc-LAA domain-containing protein</fullName>
    </recommendedName>
</protein>
<dbReference type="GO" id="GO:0030288">
    <property type="term" value="C:outer membrane-bounded periplasmic space"/>
    <property type="evidence" value="ECO:0007669"/>
    <property type="project" value="TreeGrafter"/>
</dbReference>
<dbReference type="Pfam" id="PF01520">
    <property type="entry name" value="Amidase_3"/>
    <property type="match status" value="1"/>
</dbReference>
<dbReference type="GO" id="GO:0009253">
    <property type="term" value="P:peptidoglycan catabolic process"/>
    <property type="evidence" value="ECO:0007669"/>
    <property type="project" value="InterPro"/>
</dbReference>
<dbReference type="Gene3D" id="3.40.630.40">
    <property type="entry name" value="Zn-dependent exopeptidases"/>
    <property type="match status" value="1"/>
</dbReference>
<dbReference type="SMART" id="SM00646">
    <property type="entry name" value="Ami_3"/>
    <property type="match status" value="1"/>
</dbReference>
<gene>
    <name evidence="3" type="ORF">C3F09_01520</name>
</gene>
<dbReference type="InterPro" id="IPR002508">
    <property type="entry name" value="MurNAc-LAA_cat"/>
</dbReference>
<proteinExistence type="predicted"/>
<dbReference type="EMBL" id="PQAP01000006">
    <property type="protein sequence ID" value="PWB75967.1"/>
    <property type="molecule type" value="Genomic_DNA"/>
</dbReference>
<name>A0A855XD34_9BACT</name>
<dbReference type="GO" id="GO:0008745">
    <property type="term" value="F:N-acetylmuramoyl-L-alanine amidase activity"/>
    <property type="evidence" value="ECO:0007669"/>
    <property type="project" value="InterPro"/>
</dbReference>
<accession>A0A855XD34</accession>
<feature type="domain" description="MurNAc-LAA" evidence="2">
    <location>
        <begin position="509"/>
        <end position="621"/>
    </location>
</feature>
<sequence>MSYRSRQIVSVLIIGFVLALAGWQSVLAQPDSVVIVYPKADQTLAAVDSTYIIGHIPDRLVPQSADLVVRVNGLEFAVHPAGGFLAWIPLSPGKFAVQVYCFSKKRVPKATTAGTNSLASGLINVTVPQPLKSIAEDSLAIVGDYQPPAGDLALSSGQMLEVRFHGTPKCQAWFSIPGVVDSVPMSELSPRKQPYWGEALFGVGAVPESLMITGIYSGYYVIPSAVRVDSTRIKYHLSFSKHRQLKEPSTPISRESGYRITLNSSQYPFTVRFTDSVQVIRERPMAGYNILYQPKGVEALAVGSEGDWYRLRLSEAQFGYVNKSAVEHLPFGVFPPMSLLKSIRTYGFADSVRLEIPLGAMHPFKVLEDDPRDFRLQLFGVISNTDWIRYDFGDSLIELVTWDQPEEGVYELRIKLNHDLWGYDCSYQGATFCLTFRKPPSDVRDVRGKVIVLDPGHSTDPGSTGPTGYTESEANLALAKAVQELLAVRGAKVVLTRSDMRDLPLAERPAIAKANRADLFVSIHNNAQPDGVNPYRNNGVSTYYYHPHSLKLARAVQKQMIEQTELPDYGLYFGNLHVVRPTQYPAILVECAFIIIPEQEALLKSDRFRKQVAKAITNGIESFLEEYDNGK</sequence>
<dbReference type="AlphaFoldDB" id="A0A855XD34"/>
<dbReference type="PANTHER" id="PTHR30404">
    <property type="entry name" value="N-ACETYLMURAMOYL-L-ALANINE AMIDASE"/>
    <property type="match status" value="1"/>
</dbReference>
<dbReference type="CDD" id="cd02696">
    <property type="entry name" value="MurNAc-LAA"/>
    <property type="match status" value="1"/>
</dbReference>
<reference evidence="3 4" key="1">
    <citation type="journal article" date="2018" name="ISME J.">
        <title>A methanotrophic archaeon couples anaerobic oxidation of methane to Fe(III) reduction.</title>
        <authorList>
            <person name="Cai C."/>
            <person name="Leu A.O."/>
            <person name="Xie G.J."/>
            <person name="Guo J."/>
            <person name="Feng Y."/>
            <person name="Zhao J.X."/>
            <person name="Tyson G.W."/>
            <person name="Yuan Z."/>
            <person name="Hu S."/>
        </authorList>
    </citation>
    <scope>NUCLEOTIDE SEQUENCE [LARGE SCALE GENOMIC DNA]</scope>
    <source>
        <strain evidence="3">FeB_12</strain>
    </source>
</reference>
<evidence type="ECO:0000313" key="3">
    <source>
        <dbReference type="EMBL" id="PWB75967.1"/>
    </source>
</evidence>
<evidence type="ECO:0000256" key="1">
    <source>
        <dbReference type="ARBA" id="ARBA00022801"/>
    </source>
</evidence>
<keyword evidence="1" id="KW-0378">Hydrolase</keyword>
<dbReference type="PANTHER" id="PTHR30404:SF0">
    <property type="entry name" value="N-ACETYLMURAMOYL-L-ALANINE AMIDASE AMIC"/>
    <property type="match status" value="1"/>
</dbReference>
<evidence type="ECO:0000259" key="2">
    <source>
        <dbReference type="SMART" id="SM00646"/>
    </source>
</evidence>
<organism evidence="3 4">
    <name type="scientific">candidate division GN15 bacterium</name>
    <dbReference type="NCBI Taxonomy" id="2072418"/>
    <lineage>
        <taxon>Bacteria</taxon>
        <taxon>candidate division GN15</taxon>
    </lineage>
</organism>
<dbReference type="InterPro" id="IPR050695">
    <property type="entry name" value="N-acetylmuramoyl_amidase_3"/>
</dbReference>
<comment type="caution">
    <text evidence="3">The sequence shown here is derived from an EMBL/GenBank/DDBJ whole genome shotgun (WGS) entry which is preliminary data.</text>
</comment>